<sequence length="66" mass="7103">MDFKKGDIVQLKSGGPAMVVTGEAGEGVQVLWYGEIVDEIKTGTVPGFCLVEAELEEAEDEAFGRR</sequence>
<accession>A0A4Q2RHB8</accession>
<dbReference type="InterPro" id="IPR019226">
    <property type="entry name" value="DUF2158"/>
</dbReference>
<keyword evidence="2" id="KW-1185">Reference proteome</keyword>
<dbReference type="OrthoDB" id="7173769at2"/>
<comment type="caution">
    <text evidence="1">The sequence shown here is derived from an EMBL/GenBank/DDBJ whole genome shotgun (WGS) entry which is preliminary data.</text>
</comment>
<gene>
    <name evidence="1" type="ORF">D3272_03060</name>
</gene>
<proteinExistence type="predicted"/>
<reference evidence="1 2" key="2">
    <citation type="submission" date="2019-02" db="EMBL/GenBank/DDBJ databases">
        <title>'Lichenibacterium ramalinii' gen. nov. sp. nov., 'Lichenibacterium minor' gen. nov. sp. nov.</title>
        <authorList>
            <person name="Pankratov T."/>
        </authorList>
    </citation>
    <scope>NUCLEOTIDE SEQUENCE [LARGE SCALE GENOMIC DNA]</scope>
    <source>
        <strain evidence="1 2">RmlP001</strain>
    </source>
</reference>
<evidence type="ECO:0000313" key="1">
    <source>
        <dbReference type="EMBL" id="RYB07072.1"/>
    </source>
</evidence>
<organism evidence="1 2">
    <name type="scientific">Lichenibacterium ramalinae</name>
    <dbReference type="NCBI Taxonomy" id="2316527"/>
    <lineage>
        <taxon>Bacteria</taxon>
        <taxon>Pseudomonadati</taxon>
        <taxon>Pseudomonadota</taxon>
        <taxon>Alphaproteobacteria</taxon>
        <taxon>Hyphomicrobiales</taxon>
        <taxon>Lichenihabitantaceae</taxon>
        <taxon>Lichenibacterium</taxon>
    </lineage>
</organism>
<dbReference type="AlphaFoldDB" id="A0A4Q2RHB8"/>
<evidence type="ECO:0000313" key="2">
    <source>
        <dbReference type="Proteomes" id="UP000289411"/>
    </source>
</evidence>
<dbReference type="Proteomes" id="UP000289411">
    <property type="component" value="Unassembled WGS sequence"/>
</dbReference>
<dbReference type="Pfam" id="PF09926">
    <property type="entry name" value="DUF2158"/>
    <property type="match status" value="1"/>
</dbReference>
<dbReference type="EMBL" id="QYBC01000002">
    <property type="protein sequence ID" value="RYB07072.1"/>
    <property type="molecule type" value="Genomic_DNA"/>
</dbReference>
<reference evidence="1 2" key="1">
    <citation type="submission" date="2018-09" db="EMBL/GenBank/DDBJ databases">
        <authorList>
            <person name="Grouzdev D.S."/>
            <person name="Krutkina M.S."/>
        </authorList>
    </citation>
    <scope>NUCLEOTIDE SEQUENCE [LARGE SCALE GENOMIC DNA]</scope>
    <source>
        <strain evidence="1 2">RmlP001</strain>
    </source>
</reference>
<dbReference type="RefSeq" id="WP_129217616.1">
    <property type="nucleotide sequence ID" value="NZ_QYBC01000002.1"/>
</dbReference>
<name>A0A4Q2RHB8_9HYPH</name>
<protein>
    <submittedName>
        <fullName evidence="1">DUF2158 domain-containing protein</fullName>
    </submittedName>
</protein>